<keyword evidence="9" id="KW-1185">Reference proteome</keyword>
<dbReference type="RefSeq" id="WP_211855372.1">
    <property type="nucleotide sequence ID" value="NZ_JAAGBB010000037.1"/>
</dbReference>
<dbReference type="PANTHER" id="PTHR30614:SF0">
    <property type="entry name" value="L-CYSTINE TRANSPORT SYSTEM PERMEASE PROTEIN TCYL"/>
    <property type="match status" value="1"/>
</dbReference>
<evidence type="ECO:0000313" key="8">
    <source>
        <dbReference type="EMBL" id="MBR0667594.1"/>
    </source>
</evidence>
<evidence type="ECO:0000256" key="1">
    <source>
        <dbReference type="ARBA" id="ARBA00004651"/>
    </source>
</evidence>
<feature type="transmembrane region" description="Helical" evidence="6">
    <location>
        <begin position="183"/>
        <end position="206"/>
    </location>
</feature>
<name>A0ABS5F4V2_9PROT</name>
<sequence>MSFTAILLWLLQGISVTMAVTALSALVVFPFALVFGVLEYRLRGFPRLLLTIFIDFWRSSSVIILLFFFFYVGPAFDIFLSAYAVGALVIGCNIGAYGSQALRAALESIGPGQREAGSALGLSRNRVLFLIELPQALRKVIPIAGNEIIEIVKTSANVSLIGLADVTFKAKEVMQATHQPAEIYSALLGVYIAICLPMALAIHALVRRGQRQRA</sequence>
<dbReference type="CDD" id="cd06261">
    <property type="entry name" value="TM_PBP2"/>
    <property type="match status" value="1"/>
</dbReference>
<evidence type="ECO:0000259" key="7">
    <source>
        <dbReference type="PROSITE" id="PS50928"/>
    </source>
</evidence>
<comment type="subcellular location">
    <subcellularLocation>
        <location evidence="1 6">Cell membrane</location>
        <topology evidence="1 6">Multi-pass membrane protein</topology>
    </subcellularLocation>
</comment>
<keyword evidence="6" id="KW-0813">Transport</keyword>
<comment type="similarity">
    <text evidence="6">Belongs to the binding-protein-dependent transport system permease family.</text>
</comment>
<dbReference type="InterPro" id="IPR000515">
    <property type="entry name" value="MetI-like"/>
</dbReference>
<keyword evidence="3" id="KW-0029">Amino-acid transport</keyword>
<evidence type="ECO:0000256" key="2">
    <source>
        <dbReference type="ARBA" id="ARBA00022692"/>
    </source>
</evidence>
<dbReference type="InterPro" id="IPR043429">
    <property type="entry name" value="ArtM/GltK/GlnP/TcyL/YhdX-like"/>
</dbReference>
<organism evidence="8 9">
    <name type="scientific">Plastoroseomonas hellenica</name>
    <dbReference type="NCBI Taxonomy" id="2687306"/>
    <lineage>
        <taxon>Bacteria</taxon>
        <taxon>Pseudomonadati</taxon>
        <taxon>Pseudomonadota</taxon>
        <taxon>Alphaproteobacteria</taxon>
        <taxon>Acetobacterales</taxon>
        <taxon>Acetobacteraceae</taxon>
        <taxon>Plastoroseomonas</taxon>
    </lineage>
</organism>
<protein>
    <submittedName>
        <fullName evidence="8">Amino acid ABC transporter permease</fullName>
    </submittedName>
</protein>
<proteinExistence type="inferred from homology"/>
<reference evidence="9" key="1">
    <citation type="journal article" date="2021" name="Syst. Appl. Microbiol.">
        <title>Roseomonas hellenica sp. nov., isolated from roots of wild-growing Alkanna tinctoria.</title>
        <authorList>
            <person name="Rat A."/>
            <person name="Naranjo H.D."/>
            <person name="Lebbe L."/>
            <person name="Cnockaert M."/>
            <person name="Krigas N."/>
            <person name="Grigoriadou K."/>
            <person name="Maloupa E."/>
            <person name="Willems A."/>
        </authorList>
    </citation>
    <scope>NUCLEOTIDE SEQUENCE [LARGE SCALE GENOMIC DNA]</scope>
    <source>
        <strain evidence="9">LMG 31523</strain>
    </source>
</reference>
<evidence type="ECO:0000256" key="4">
    <source>
        <dbReference type="ARBA" id="ARBA00022989"/>
    </source>
</evidence>
<evidence type="ECO:0000313" key="9">
    <source>
        <dbReference type="Proteomes" id="UP001196870"/>
    </source>
</evidence>
<dbReference type="SUPFAM" id="SSF161098">
    <property type="entry name" value="MetI-like"/>
    <property type="match status" value="1"/>
</dbReference>
<keyword evidence="4 6" id="KW-1133">Transmembrane helix</keyword>
<gene>
    <name evidence="8" type="ORF">GXW71_24775</name>
</gene>
<comment type="caution">
    <text evidence="8">The sequence shown here is derived from an EMBL/GenBank/DDBJ whole genome shotgun (WGS) entry which is preliminary data.</text>
</comment>
<dbReference type="Gene3D" id="1.10.3720.10">
    <property type="entry name" value="MetI-like"/>
    <property type="match status" value="1"/>
</dbReference>
<dbReference type="PROSITE" id="PS50928">
    <property type="entry name" value="ABC_TM1"/>
    <property type="match status" value="1"/>
</dbReference>
<dbReference type="Pfam" id="PF00528">
    <property type="entry name" value="BPD_transp_1"/>
    <property type="match status" value="1"/>
</dbReference>
<dbReference type="PANTHER" id="PTHR30614">
    <property type="entry name" value="MEMBRANE COMPONENT OF AMINO ACID ABC TRANSPORTER"/>
    <property type="match status" value="1"/>
</dbReference>
<dbReference type="Proteomes" id="UP001196870">
    <property type="component" value="Unassembled WGS sequence"/>
</dbReference>
<dbReference type="InterPro" id="IPR035906">
    <property type="entry name" value="MetI-like_sf"/>
</dbReference>
<feature type="transmembrane region" description="Helical" evidence="6">
    <location>
        <begin position="6"/>
        <end position="36"/>
    </location>
</feature>
<keyword evidence="5 6" id="KW-0472">Membrane</keyword>
<evidence type="ECO:0000256" key="6">
    <source>
        <dbReference type="RuleBase" id="RU363032"/>
    </source>
</evidence>
<evidence type="ECO:0000256" key="5">
    <source>
        <dbReference type="ARBA" id="ARBA00023136"/>
    </source>
</evidence>
<keyword evidence="2 6" id="KW-0812">Transmembrane</keyword>
<dbReference type="EMBL" id="JAAGBB010000037">
    <property type="protein sequence ID" value="MBR0667594.1"/>
    <property type="molecule type" value="Genomic_DNA"/>
</dbReference>
<evidence type="ECO:0000256" key="3">
    <source>
        <dbReference type="ARBA" id="ARBA00022970"/>
    </source>
</evidence>
<accession>A0ABS5F4V2</accession>
<feature type="transmembrane region" description="Helical" evidence="6">
    <location>
        <begin position="78"/>
        <end position="98"/>
    </location>
</feature>
<feature type="domain" description="ABC transmembrane type-1" evidence="7">
    <location>
        <begin position="14"/>
        <end position="202"/>
    </location>
</feature>
<feature type="transmembrane region" description="Helical" evidence="6">
    <location>
        <begin position="48"/>
        <end position="72"/>
    </location>
</feature>